<name>A0AC35UAW5_9BILA</name>
<organism evidence="1 2">
    <name type="scientific">Rhabditophanes sp. KR3021</name>
    <dbReference type="NCBI Taxonomy" id="114890"/>
    <lineage>
        <taxon>Eukaryota</taxon>
        <taxon>Metazoa</taxon>
        <taxon>Ecdysozoa</taxon>
        <taxon>Nematoda</taxon>
        <taxon>Chromadorea</taxon>
        <taxon>Rhabditida</taxon>
        <taxon>Tylenchina</taxon>
        <taxon>Panagrolaimomorpha</taxon>
        <taxon>Strongyloidoidea</taxon>
        <taxon>Alloionematidae</taxon>
        <taxon>Rhabditophanes</taxon>
    </lineage>
</organism>
<evidence type="ECO:0000313" key="1">
    <source>
        <dbReference type="Proteomes" id="UP000095286"/>
    </source>
</evidence>
<accession>A0AC35UAW5</accession>
<reference evidence="2" key="1">
    <citation type="submission" date="2016-11" db="UniProtKB">
        <authorList>
            <consortium name="WormBaseParasite"/>
        </authorList>
    </citation>
    <scope>IDENTIFICATION</scope>
    <source>
        <strain evidence="2">KR3021</strain>
    </source>
</reference>
<protein>
    <submittedName>
        <fullName evidence="2">Skp1 domain-containing protein</fullName>
    </submittedName>
</protein>
<dbReference type="WBParaSite" id="RSKR_0000909675.1">
    <property type="protein sequence ID" value="RSKR_0000909675.1"/>
    <property type="gene ID" value="RSKR_0000909675"/>
</dbReference>
<evidence type="ECO:0000313" key="2">
    <source>
        <dbReference type="WBParaSite" id="RSKR_0000909675.1"/>
    </source>
</evidence>
<proteinExistence type="predicted"/>
<dbReference type="Proteomes" id="UP000095286">
    <property type="component" value="Unplaced"/>
</dbReference>
<sequence length="147" mass="17313">MNDSLRKNKDGYPLNNIQSNTLKKVIKYFDFHQNDEIKIKEALVADDQEFNNLFMQYNGAPSTSKYVPRQYINDVKKAIEIFDLQFCKSTSLLFNIFECGNILKFNEIVEFAAEHLGNRLQERKPSEIRKALDLTNDWDEEEYIVSF</sequence>